<evidence type="ECO:0000256" key="1">
    <source>
        <dbReference type="SAM" id="MobiDB-lite"/>
    </source>
</evidence>
<feature type="compositionally biased region" description="Polar residues" evidence="1">
    <location>
        <begin position="37"/>
        <end position="46"/>
    </location>
</feature>
<feature type="compositionally biased region" description="Basic and acidic residues" evidence="1">
    <location>
        <begin position="52"/>
        <end position="61"/>
    </location>
</feature>
<dbReference type="Proteomes" id="UP000295626">
    <property type="component" value="Unassembled WGS sequence"/>
</dbReference>
<comment type="caution">
    <text evidence="2">The sequence shown here is derived from an EMBL/GenBank/DDBJ whole genome shotgun (WGS) entry which is preliminary data.</text>
</comment>
<sequence>MKRAPLLATRRDLTAGRPVCVVTDLSSQLEEEYATPQKMSSPNNLDFLSAGHQDDRPAEQA</sequence>
<evidence type="ECO:0000313" key="2">
    <source>
        <dbReference type="EMBL" id="TDB94790.1"/>
    </source>
</evidence>
<organism evidence="2 3">
    <name type="scientific">Micromonospora fluostatini</name>
    <dbReference type="NCBI Taxonomy" id="1629071"/>
    <lineage>
        <taxon>Bacteria</taxon>
        <taxon>Bacillati</taxon>
        <taxon>Actinomycetota</taxon>
        <taxon>Actinomycetes</taxon>
        <taxon>Micromonosporales</taxon>
        <taxon>Micromonosporaceae</taxon>
        <taxon>Micromonospora</taxon>
    </lineage>
</organism>
<name>A0ABY2DH56_9ACTN</name>
<keyword evidence="3" id="KW-1185">Reference proteome</keyword>
<reference evidence="2 3" key="1">
    <citation type="submission" date="2019-02" db="EMBL/GenBank/DDBJ databases">
        <title>Draft genome sequences of novel Actinobacteria.</title>
        <authorList>
            <person name="Sahin N."/>
            <person name="Ay H."/>
            <person name="Saygin H."/>
        </authorList>
    </citation>
    <scope>NUCLEOTIDE SEQUENCE [LARGE SCALE GENOMIC DNA]</scope>
    <source>
        <strain evidence="2 3">JCM 30529</strain>
    </source>
</reference>
<feature type="region of interest" description="Disordered" evidence="1">
    <location>
        <begin position="32"/>
        <end position="61"/>
    </location>
</feature>
<dbReference type="EMBL" id="SMKE01000342">
    <property type="protein sequence ID" value="TDB94790.1"/>
    <property type="molecule type" value="Genomic_DNA"/>
</dbReference>
<accession>A0ABY2DH56</accession>
<protein>
    <submittedName>
        <fullName evidence="2">Uncharacterized protein</fullName>
    </submittedName>
</protein>
<evidence type="ECO:0000313" key="3">
    <source>
        <dbReference type="Proteomes" id="UP000295626"/>
    </source>
</evidence>
<gene>
    <name evidence="2" type="ORF">E1091_10705</name>
</gene>
<proteinExistence type="predicted"/>